<dbReference type="PROSITE" id="PS50109">
    <property type="entry name" value="HIS_KIN"/>
    <property type="match status" value="1"/>
</dbReference>
<dbReference type="Proteomes" id="UP001597040">
    <property type="component" value="Unassembled WGS sequence"/>
</dbReference>
<proteinExistence type="predicted"/>
<comment type="catalytic activity">
    <reaction evidence="1">
        <text>ATP + protein L-histidine = ADP + protein N-phospho-L-histidine.</text>
        <dbReference type="EC" id="2.7.13.3"/>
    </reaction>
</comment>
<dbReference type="InterPro" id="IPR003660">
    <property type="entry name" value="HAMP_dom"/>
</dbReference>
<dbReference type="InterPro" id="IPR003661">
    <property type="entry name" value="HisK_dim/P_dom"/>
</dbReference>
<evidence type="ECO:0000256" key="8">
    <source>
        <dbReference type="ARBA" id="ARBA00022741"/>
    </source>
</evidence>
<evidence type="ECO:0000259" key="15">
    <source>
        <dbReference type="PROSITE" id="PS50109"/>
    </source>
</evidence>
<dbReference type="Pfam" id="PF00672">
    <property type="entry name" value="HAMP"/>
    <property type="match status" value="1"/>
</dbReference>
<dbReference type="SMART" id="SM00387">
    <property type="entry name" value="HATPase_c"/>
    <property type="match status" value="1"/>
</dbReference>
<dbReference type="InterPro" id="IPR005467">
    <property type="entry name" value="His_kinase_dom"/>
</dbReference>
<keyword evidence="13 14" id="KW-0472">Membrane</keyword>
<keyword evidence="11 14" id="KW-1133">Transmembrane helix</keyword>
<evidence type="ECO:0000259" key="16">
    <source>
        <dbReference type="PROSITE" id="PS50885"/>
    </source>
</evidence>
<dbReference type="InterPro" id="IPR036890">
    <property type="entry name" value="HATPase_C_sf"/>
</dbReference>
<evidence type="ECO:0000313" key="17">
    <source>
        <dbReference type="EMBL" id="MFD1039996.1"/>
    </source>
</evidence>
<dbReference type="InterPro" id="IPR036097">
    <property type="entry name" value="HisK_dim/P_sf"/>
</dbReference>
<dbReference type="Gene3D" id="6.10.340.10">
    <property type="match status" value="1"/>
</dbReference>
<keyword evidence="8" id="KW-0547">Nucleotide-binding</keyword>
<dbReference type="SUPFAM" id="SSF158472">
    <property type="entry name" value="HAMP domain-like"/>
    <property type="match status" value="1"/>
</dbReference>
<dbReference type="SUPFAM" id="SSF55874">
    <property type="entry name" value="ATPase domain of HSP90 chaperone/DNA topoisomerase II/histidine kinase"/>
    <property type="match status" value="1"/>
</dbReference>
<keyword evidence="9 17" id="KW-0418">Kinase</keyword>
<dbReference type="Pfam" id="PF02518">
    <property type="entry name" value="HATPase_c"/>
    <property type="match status" value="1"/>
</dbReference>
<comment type="subcellular location">
    <subcellularLocation>
        <location evidence="2">Cell membrane</location>
        <topology evidence="2">Multi-pass membrane protein</topology>
    </subcellularLocation>
</comment>
<dbReference type="SMART" id="SM00304">
    <property type="entry name" value="HAMP"/>
    <property type="match status" value="1"/>
</dbReference>
<dbReference type="CDD" id="cd00082">
    <property type="entry name" value="HisKA"/>
    <property type="match status" value="1"/>
</dbReference>
<dbReference type="InterPro" id="IPR050398">
    <property type="entry name" value="HssS/ArlS-like"/>
</dbReference>
<keyword evidence="6" id="KW-0808">Transferase</keyword>
<feature type="domain" description="Histidine kinase" evidence="15">
    <location>
        <begin position="148"/>
        <end position="361"/>
    </location>
</feature>
<feature type="transmembrane region" description="Helical" evidence="14">
    <location>
        <begin position="21"/>
        <end position="47"/>
    </location>
</feature>
<evidence type="ECO:0000256" key="2">
    <source>
        <dbReference type="ARBA" id="ARBA00004651"/>
    </source>
</evidence>
<dbReference type="PRINTS" id="PR00344">
    <property type="entry name" value="BCTRLSENSOR"/>
</dbReference>
<organism evidence="17 18">
    <name type="scientific">Virgibacillus byunsanensis</name>
    <dbReference type="NCBI Taxonomy" id="570945"/>
    <lineage>
        <taxon>Bacteria</taxon>
        <taxon>Bacillati</taxon>
        <taxon>Bacillota</taxon>
        <taxon>Bacilli</taxon>
        <taxon>Bacillales</taxon>
        <taxon>Bacillaceae</taxon>
        <taxon>Virgibacillus</taxon>
    </lineage>
</organism>
<evidence type="ECO:0000256" key="4">
    <source>
        <dbReference type="ARBA" id="ARBA00022475"/>
    </source>
</evidence>
<evidence type="ECO:0000256" key="1">
    <source>
        <dbReference type="ARBA" id="ARBA00000085"/>
    </source>
</evidence>
<evidence type="ECO:0000256" key="12">
    <source>
        <dbReference type="ARBA" id="ARBA00023012"/>
    </source>
</evidence>
<dbReference type="EC" id="2.7.13.3" evidence="3"/>
<evidence type="ECO:0000256" key="11">
    <source>
        <dbReference type="ARBA" id="ARBA00022989"/>
    </source>
</evidence>
<dbReference type="InterPro" id="IPR003594">
    <property type="entry name" value="HATPase_dom"/>
</dbReference>
<evidence type="ECO:0000256" key="9">
    <source>
        <dbReference type="ARBA" id="ARBA00022777"/>
    </source>
</evidence>
<dbReference type="RefSeq" id="WP_390363655.1">
    <property type="nucleotide sequence ID" value="NZ_JBHTKJ010000053.1"/>
</dbReference>
<dbReference type="InterPro" id="IPR004358">
    <property type="entry name" value="Sig_transdc_His_kin-like_C"/>
</dbReference>
<dbReference type="PANTHER" id="PTHR45528">
    <property type="entry name" value="SENSOR HISTIDINE KINASE CPXA"/>
    <property type="match status" value="1"/>
</dbReference>
<keyword evidence="18" id="KW-1185">Reference proteome</keyword>
<keyword evidence="5" id="KW-0597">Phosphoprotein</keyword>
<evidence type="ECO:0000256" key="3">
    <source>
        <dbReference type="ARBA" id="ARBA00012438"/>
    </source>
</evidence>
<feature type="transmembrane region" description="Helical" evidence="14">
    <location>
        <begin position="67"/>
        <end position="87"/>
    </location>
</feature>
<sequence>MSLTRKITSFFPKGFLWRLTFLNSLIITVAITVCSWAIYNVACFLVEGMGNFDVQRQQQFNATLFNYLWIFITISVIAGSLLHFYLIKRLIKPIRNLTKSTEQMKRGDYPNPVPVSGQDEIGQLVEQYNSLIQQLQLNDQHREKLVSDLSHEFRTPLANLKGYLHALKQGDVKGNETLYQSLYQESERLMLMVEQLEQLKEWNYVSSQSITKRQIVQITEVVDQCVAMFEWTLKKAQIPIQVDADPSELPLHVEGVQQVISNLLDNAIRYDQSNSPIVVKGERIQDSYRISIAGFSELIPETDKENIFKRFYRVESSRSRDKGGSGLGLAIAKEIVDRHNGMIGVDTDHGKNVFWFTLPIE</sequence>
<evidence type="ECO:0000256" key="10">
    <source>
        <dbReference type="ARBA" id="ARBA00022840"/>
    </source>
</evidence>
<dbReference type="CDD" id="cd06225">
    <property type="entry name" value="HAMP"/>
    <property type="match status" value="1"/>
</dbReference>
<reference evidence="18" key="1">
    <citation type="journal article" date="2019" name="Int. J. Syst. Evol. Microbiol.">
        <title>The Global Catalogue of Microorganisms (GCM) 10K type strain sequencing project: providing services to taxonomists for standard genome sequencing and annotation.</title>
        <authorList>
            <consortium name="The Broad Institute Genomics Platform"/>
            <consortium name="The Broad Institute Genome Sequencing Center for Infectious Disease"/>
            <person name="Wu L."/>
            <person name="Ma J."/>
        </authorList>
    </citation>
    <scope>NUCLEOTIDE SEQUENCE [LARGE SCALE GENOMIC DNA]</scope>
    <source>
        <strain evidence="18">CCUG 56754</strain>
    </source>
</reference>
<evidence type="ECO:0000256" key="14">
    <source>
        <dbReference type="SAM" id="Phobius"/>
    </source>
</evidence>
<dbReference type="GO" id="GO:0016301">
    <property type="term" value="F:kinase activity"/>
    <property type="evidence" value="ECO:0007669"/>
    <property type="project" value="UniProtKB-KW"/>
</dbReference>
<dbReference type="SUPFAM" id="SSF47384">
    <property type="entry name" value="Homodimeric domain of signal transducing histidine kinase"/>
    <property type="match status" value="1"/>
</dbReference>
<evidence type="ECO:0000256" key="13">
    <source>
        <dbReference type="ARBA" id="ARBA00023136"/>
    </source>
</evidence>
<accession>A0ABW3LNK0</accession>
<keyword evidence="4" id="KW-1003">Cell membrane</keyword>
<dbReference type="Gene3D" id="1.10.287.130">
    <property type="match status" value="1"/>
</dbReference>
<evidence type="ECO:0000256" key="5">
    <source>
        <dbReference type="ARBA" id="ARBA00022553"/>
    </source>
</evidence>
<dbReference type="EMBL" id="JBHTKJ010000053">
    <property type="protein sequence ID" value="MFD1039996.1"/>
    <property type="molecule type" value="Genomic_DNA"/>
</dbReference>
<dbReference type="PROSITE" id="PS50885">
    <property type="entry name" value="HAMP"/>
    <property type="match status" value="1"/>
</dbReference>
<comment type="caution">
    <text evidence="17">The sequence shown here is derived from an EMBL/GenBank/DDBJ whole genome shotgun (WGS) entry which is preliminary data.</text>
</comment>
<name>A0ABW3LNK0_9BACI</name>
<keyword evidence="10" id="KW-0067">ATP-binding</keyword>
<keyword evidence="12" id="KW-0902">Two-component regulatory system</keyword>
<feature type="domain" description="HAMP" evidence="16">
    <location>
        <begin position="88"/>
        <end position="140"/>
    </location>
</feature>
<keyword evidence="7 14" id="KW-0812">Transmembrane</keyword>
<evidence type="ECO:0000256" key="7">
    <source>
        <dbReference type="ARBA" id="ARBA00022692"/>
    </source>
</evidence>
<evidence type="ECO:0000256" key="6">
    <source>
        <dbReference type="ARBA" id="ARBA00022679"/>
    </source>
</evidence>
<dbReference type="Gene3D" id="3.30.565.10">
    <property type="entry name" value="Histidine kinase-like ATPase, C-terminal domain"/>
    <property type="match status" value="1"/>
</dbReference>
<protein>
    <recommendedName>
        <fullName evidence="3">histidine kinase</fullName>
        <ecNumber evidence="3">2.7.13.3</ecNumber>
    </recommendedName>
</protein>
<dbReference type="SMART" id="SM00388">
    <property type="entry name" value="HisKA"/>
    <property type="match status" value="1"/>
</dbReference>
<evidence type="ECO:0000313" key="18">
    <source>
        <dbReference type="Proteomes" id="UP001597040"/>
    </source>
</evidence>
<dbReference type="Pfam" id="PF00512">
    <property type="entry name" value="HisKA"/>
    <property type="match status" value="1"/>
</dbReference>
<dbReference type="PANTHER" id="PTHR45528:SF1">
    <property type="entry name" value="SENSOR HISTIDINE KINASE CPXA"/>
    <property type="match status" value="1"/>
</dbReference>
<gene>
    <name evidence="17" type="ORF">ACFQ3N_16610</name>
</gene>